<reference evidence="2" key="1">
    <citation type="submission" date="2013-09" db="EMBL/GenBank/DDBJ databases">
        <title>Corchorus olitorius genome sequencing.</title>
        <authorList>
            <person name="Alam M."/>
            <person name="Haque M.S."/>
            <person name="Islam M.S."/>
            <person name="Emdad E.M."/>
            <person name="Islam M.M."/>
            <person name="Ahmed B."/>
            <person name="Halim A."/>
            <person name="Hossen Q.M.M."/>
            <person name="Hossain M.Z."/>
            <person name="Ahmed R."/>
            <person name="Khan M.M."/>
            <person name="Islam R."/>
            <person name="Rashid M.M."/>
            <person name="Khan S.A."/>
            <person name="Rahman M.S."/>
            <person name="Alam M."/>
            <person name="Yahiya A.S."/>
            <person name="Khan M.S."/>
            <person name="Azam M.S."/>
            <person name="Haque T."/>
            <person name="Lashkar M.Z.H."/>
            <person name="Akhand A.I."/>
            <person name="Morshed G."/>
            <person name="Roy S."/>
            <person name="Uddin K.S."/>
            <person name="Rabeya T."/>
            <person name="Hossain A.S."/>
            <person name="Chowdhury A."/>
            <person name="Snigdha A.R."/>
            <person name="Mortoza M.S."/>
            <person name="Matin S.A."/>
            <person name="Hoque S.M.E."/>
            <person name="Islam M.K."/>
            <person name="Roy D.K."/>
            <person name="Haider R."/>
            <person name="Moosa M.M."/>
            <person name="Elias S.M."/>
            <person name="Hasan A.M."/>
            <person name="Jahan S."/>
            <person name="Shafiuddin M."/>
            <person name="Mahmood N."/>
            <person name="Shommy N.S."/>
        </authorList>
    </citation>
    <scope>NUCLEOTIDE SEQUENCE [LARGE SCALE GENOMIC DNA]</scope>
    <source>
        <strain evidence="2">cv. O-4</strain>
    </source>
</reference>
<accession>A0A1R3GF61</accession>
<sequence>MIGKFWSLTLSTQKLLYYSRLFEKFSNDESLEPKEEEKENQSVLYVDCGGKAVQLLAIYTCALESRRTLKE</sequence>
<comment type="caution">
    <text evidence="1">The sequence shown here is derived from an EMBL/GenBank/DDBJ whole genome shotgun (WGS) entry which is preliminary data.</text>
</comment>
<proteinExistence type="predicted"/>
<dbReference type="AlphaFoldDB" id="A0A1R3GF61"/>
<evidence type="ECO:0000313" key="2">
    <source>
        <dbReference type="Proteomes" id="UP000187203"/>
    </source>
</evidence>
<name>A0A1R3GF61_9ROSI</name>
<dbReference type="Proteomes" id="UP000187203">
    <property type="component" value="Unassembled WGS sequence"/>
</dbReference>
<organism evidence="1 2">
    <name type="scientific">Corchorus olitorius</name>
    <dbReference type="NCBI Taxonomy" id="93759"/>
    <lineage>
        <taxon>Eukaryota</taxon>
        <taxon>Viridiplantae</taxon>
        <taxon>Streptophyta</taxon>
        <taxon>Embryophyta</taxon>
        <taxon>Tracheophyta</taxon>
        <taxon>Spermatophyta</taxon>
        <taxon>Magnoliopsida</taxon>
        <taxon>eudicotyledons</taxon>
        <taxon>Gunneridae</taxon>
        <taxon>Pentapetalae</taxon>
        <taxon>rosids</taxon>
        <taxon>malvids</taxon>
        <taxon>Malvales</taxon>
        <taxon>Malvaceae</taxon>
        <taxon>Grewioideae</taxon>
        <taxon>Apeibeae</taxon>
        <taxon>Corchorus</taxon>
    </lineage>
</organism>
<gene>
    <name evidence="1" type="ORF">COLO4_35568</name>
</gene>
<dbReference type="EMBL" id="AWUE01022702">
    <property type="protein sequence ID" value="OMO56712.1"/>
    <property type="molecule type" value="Genomic_DNA"/>
</dbReference>
<evidence type="ECO:0000313" key="1">
    <source>
        <dbReference type="EMBL" id="OMO56712.1"/>
    </source>
</evidence>
<keyword evidence="2" id="KW-1185">Reference proteome</keyword>
<protein>
    <submittedName>
        <fullName evidence="1">Uncharacterized protein</fullName>
    </submittedName>
</protein>